<dbReference type="EMBL" id="WTYJ01000001">
    <property type="protein sequence ID" value="MXO98530.1"/>
    <property type="molecule type" value="Genomic_DNA"/>
</dbReference>
<sequence>MRKMALALAAVVAFPSAAQAEYVNIGIWGNGILGQLALRNAEAASRSSDSERRSTPERSRRQDQSGELTFVRSAAVTDQIEEALAPRLAEMVSLPFTMEDPSALVRSAGTRSIYRQELARRGFSEHSVDGATALFLAVGWELANGARLTPEQNAAIYRHVNRTLPSTPLARQSDVRRQQEAEMRLIVSALWLQEASARSRSPAAMREMSDAVWDDVRLITGNDMRDFVVTADGFSRR</sequence>
<dbReference type="RefSeq" id="WP_161390161.1">
    <property type="nucleotide sequence ID" value="NZ_JBHSCP010000001.1"/>
</dbReference>
<evidence type="ECO:0000313" key="4">
    <source>
        <dbReference type="Proteomes" id="UP000469430"/>
    </source>
</evidence>
<comment type="caution">
    <text evidence="3">The sequence shown here is derived from an EMBL/GenBank/DDBJ whole genome shotgun (WGS) entry which is preliminary data.</text>
</comment>
<dbReference type="Pfam" id="PF20388">
    <property type="entry name" value="DUF6683"/>
    <property type="match status" value="1"/>
</dbReference>
<accession>A0A6I4TTI2</accession>
<organism evidence="3 4">
    <name type="scientific">Croceibacterium xixiisoli</name>
    <dbReference type="NCBI Taxonomy" id="1476466"/>
    <lineage>
        <taxon>Bacteria</taxon>
        <taxon>Pseudomonadati</taxon>
        <taxon>Pseudomonadota</taxon>
        <taxon>Alphaproteobacteria</taxon>
        <taxon>Sphingomonadales</taxon>
        <taxon>Erythrobacteraceae</taxon>
        <taxon>Croceibacterium</taxon>
    </lineage>
</organism>
<feature type="signal peptide" evidence="2">
    <location>
        <begin position="1"/>
        <end position="20"/>
    </location>
</feature>
<evidence type="ECO:0000256" key="2">
    <source>
        <dbReference type="SAM" id="SignalP"/>
    </source>
</evidence>
<dbReference type="InterPro" id="IPR046505">
    <property type="entry name" value="DUF6683"/>
</dbReference>
<evidence type="ECO:0000256" key="1">
    <source>
        <dbReference type="SAM" id="MobiDB-lite"/>
    </source>
</evidence>
<proteinExistence type="predicted"/>
<protein>
    <submittedName>
        <fullName evidence="3">Uncharacterized protein</fullName>
    </submittedName>
</protein>
<feature type="chain" id="PRO_5026302818" evidence="2">
    <location>
        <begin position="21"/>
        <end position="237"/>
    </location>
</feature>
<evidence type="ECO:0000313" key="3">
    <source>
        <dbReference type="EMBL" id="MXO98530.1"/>
    </source>
</evidence>
<dbReference type="Proteomes" id="UP000469430">
    <property type="component" value="Unassembled WGS sequence"/>
</dbReference>
<feature type="compositionally biased region" description="Basic and acidic residues" evidence="1">
    <location>
        <begin position="48"/>
        <end position="64"/>
    </location>
</feature>
<gene>
    <name evidence="3" type="ORF">GRI97_05965</name>
</gene>
<reference evidence="3 4" key="1">
    <citation type="submission" date="2019-12" db="EMBL/GenBank/DDBJ databases">
        <title>Genomic-based taxomic classification of the family Erythrobacteraceae.</title>
        <authorList>
            <person name="Xu L."/>
        </authorList>
    </citation>
    <scope>NUCLEOTIDE SEQUENCE [LARGE SCALE GENOMIC DNA]</scope>
    <source>
        <strain evidence="3 4">S36</strain>
    </source>
</reference>
<feature type="region of interest" description="Disordered" evidence="1">
    <location>
        <begin position="44"/>
        <end position="67"/>
    </location>
</feature>
<name>A0A6I4TTI2_9SPHN</name>
<keyword evidence="2" id="KW-0732">Signal</keyword>
<dbReference type="AlphaFoldDB" id="A0A6I4TTI2"/>
<keyword evidence="4" id="KW-1185">Reference proteome</keyword>
<dbReference type="OrthoDB" id="6845580at2"/>